<evidence type="ECO:0000313" key="2">
    <source>
        <dbReference type="Proteomes" id="UP001461498"/>
    </source>
</evidence>
<accession>A0AAW1CZJ4</accession>
<comment type="caution">
    <text evidence="1">The sequence shown here is derived from an EMBL/GenBank/DDBJ whole genome shotgun (WGS) entry which is preliminary data.</text>
</comment>
<organism evidence="1 2">
    <name type="scientific">Rhynocoris fuscipes</name>
    <dbReference type="NCBI Taxonomy" id="488301"/>
    <lineage>
        <taxon>Eukaryota</taxon>
        <taxon>Metazoa</taxon>
        <taxon>Ecdysozoa</taxon>
        <taxon>Arthropoda</taxon>
        <taxon>Hexapoda</taxon>
        <taxon>Insecta</taxon>
        <taxon>Pterygota</taxon>
        <taxon>Neoptera</taxon>
        <taxon>Paraneoptera</taxon>
        <taxon>Hemiptera</taxon>
        <taxon>Heteroptera</taxon>
        <taxon>Panheteroptera</taxon>
        <taxon>Cimicomorpha</taxon>
        <taxon>Reduviidae</taxon>
        <taxon>Harpactorinae</taxon>
        <taxon>Harpactorini</taxon>
        <taxon>Rhynocoris</taxon>
    </lineage>
</organism>
<dbReference type="EMBL" id="JAPXFL010000008">
    <property type="protein sequence ID" value="KAK9503213.1"/>
    <property type="molecule type" value="Genomic_DNA"/>
</dbReference>
<protein>
    <submittedName>
        <fullName evidence="1">Uncharacterized protein</fullName>
    </submittedName>
</protein>
<proteinExistence type="predicted"/>
<sequence>MAIGTVYEAILERKQRKTRLQRSNNNDSSKVAIDKLAFDKEQLTQSDTDLVKTKDSSCYSKFDFYFIFLF</sequence>
<dbReference type="AlphaFoldDB" id="A0AAW1CZJ4"/>
<reference evidence="1 2" key="1">
    <citation type="submission" date="2022-12" db="EMBL/GenBank/DDBJ databases">
        <title>Chromosome-level genome assembly of true bugs.</title>
        <authorList>
            <person name="Ma L."/>
            <person name="Li H."/>
        </authorList>
    </citation>
    <scope>NUCLEOTIDE SEQUENCE [LARGE SCALE GENOMIC DNA]</scope>
    <source>
        <strain evidence="1">Lab_2022b</strain>
    </source>
</reference>
<gene>
    <name evidence="1" type="ORF">O3M35_011831</name>
</gene>
<keyword evidence="2" id="KW-1185">Reference proteome</keyword>
<name>A0AAW1CZJ4_9HEMI</name>
<dbReference type="Proteomes" id="UP001461498">
    <property type="component" value="Unassembled WGS sequence"/>
</dbReference>
<evidence type="ECO:0000313" key="1">
    <source>
        <dbReference type="EMBL" id="KAK9503213.1"/>
    </source>
</evidence>